<comment type="similarity">
    <text evidence="1">Belongs to the glycosyl hydrolase 13 family.</text>
</comment>
<dbReference type="GO" id="GO:0009313">
    <property type="term" value="P:oligosaccharide catabolic process"/>
    <property type="evidence" value="ECO:0007669"/>
    <property type="project" value="TreeGrafter"/>
</dbReference>
<dbReference type="CDD" id="cd11333">
    <property type="entry name" value="AmyAc_SI_OligoGlu_DGase"/>
    <property type="match status" value="1"/>
</dbReference>
<keyword evidence="2 5" id="KW-0378">Hydrolase</keyword>
<dbReference type="PANTHER" id="PTHR10357:SF184">
    <property type="entry name" value="OLIGO-1,6-GLUCOSIDASE 1"/>
    <property type="match status" value="1"/>
</dbReference>
<dbReference type="SMART" id="SM00642">
    <property type="entry name" value="Aamy"/>
    <property type="match status" value="1"/>
</dbReference>
<feature type="domain" description="Glycosyl hydrolase family 13 catalytic" evidence="4">
    <location>
        <begin position="18"/>
        <end position="419"/>
    </location>
</feature>
<evidence type="ECO:0000259" key="4">
    <source>
        <dbReference type="SMART" id="SM00642"/>
    </source>
</evidence>
<dbReference type="Gene3D" id="2.60.40.1180">
    <property type="entry name" value="Golgi alpha-mannosidase II"/>
    <property type="match status" value="1"/>
</dbReference>
<evidence type="ECO:0000256" key="3">
    <source>
        <dbReference type="ARBA" id="ARBA00023295"/>
    </source>
</evidence>
<protein>
    <submittedName>
        <fullName evidence="5">Oligo-1,6-glucosidase</fullName>
        <ecNumber evidence="5">3.2.1.10</ecNumber>
    </submittedName>
</protein>
<dbReference type="Proteomes" id="UP000246894">
    <property type="component" value="Chromosome"/>
</dbReference>
<evidence type="ECO:0000313" key="6">
    <source>
        <dbReference type="Proteomes" id="UP000246894"/>
    </source>
</evidence>
<organism evidence="5 6">
    <name type="scientific">Aurantimicrobium photophilum</name>
    <dbReference type="NCBI Taxonomy" id="1987356"/>
    <lineage>
        <taxon>Bacteria</taxon>
        <taxon>Bacillati</taxon>
        <taxon>Actinomycetota</taxon>
        <taxon>Actinomycetes</taxon>
        <taxon>Micrococcales</taxon>
        <taxon>Microbacteriaceae</taxon>
        <taxon>Aurantimicrobium</taxon>
    </lineage>
</organism>
<evidence type="ECO:0000256" key="1">
    <source>
        <dbReference type="ARBA" id="ARBA00008061"/>
    </source>
</evidence>
<dbReference type="SUPFAM" id="SSF51011">
    <property type="entry name" value="Glycosyl hydrolase domain"/>
    <property type="match status" value="1"/>
</dbReference>
<dbReference type="RefSeq" id="WP_110234655.1">
    <property type="nucleotide sequence ID" value="NZ_CP023994.1"/>
</dbReference>
<dbReference type="InterPro" id="IPR017853">
    <property type="entry name" value="GH"/>
</dbReference>
<dbReference type="GO" id="GO:0004556">
    <property type="term" value="F:alpha-amylase activity"/>
    <property type="evidence" value="ECO:0007669"/>
    <property type="project" value="TreeGrafter"/>
</dbReference>
<evidence type="ECO:0000313" key="5">
    <source>
        <dbReference type="EMBL" id="AWR22202.1"/>
    </source>
</evidence>
<dbReference type="Gene3D" id="3.20.20.80">
    <property type="entry name" value="Glycosidases"/>
    <property type="match status" value="1"/>
</dbReference>
<dbReference type="InterPro" id="IPR045857">
    <property type="entry name" value="O16G_dom_2"/>
</dbReference>
<keyword evidence="3 5" id="KW-0326">Glycosidase</keyword>
<dbReference type="KEGG" id="aum:AURMO_01619"/>
<gene>
    <name evidence="5" type="ORF">AURMO_01619</name>
</gene>
<dbReference type="Pfam" id="PF00128">
    <property type="entry name" value="Alpha-amylase"/>
    <property type="match status" value="1"/>
</dbReference>
<name>A0A2Z3S8J5_9MICO</name>
<dbReference type="OrthoDB" id="9043248at2"/>
<evidence type="ECO:0000256" key="2">
    <source>
        <dbReference type="ARBA" id="ARBA00022801"/>
    </source>
</evidence>
<dbReference type="AlphaFoldDB" id="A0A2Z3S8J5"/>
<dbReference type="EMBL" id="CP023994">
    <property type="protein sequence ID" value="AWR22202.1"/>
    <property type="molecule type" value="Genomic_DNA"/>
</dbReference>
<dbReference type="FunFam" id="3.90.400.10:FF:000002">
    <property type="entry name" value="Sucrose isomerase"/>
    <property type="match status" value="1"/>
</dbReference>
<dbReference type="GO" id="GO:0004574">
    <property type="term" value="F:oligo-1,6-glucosidase activity"/>
    <property type="evidence" value="ECO:0007669"/>
    <property type="project" value="UniProtKB-EC"/>
</dbReference>
<dbReference type="InterPro" id="IPR006047">
    <property type="entry name" value="GH13_cat_dom"/>
</dbReference>
<dbReference type="SUPFAM" id="SSF51445">
    <property type="entry name" value="(Trans)glycosidases"/>
    <property type="match status" value="1"/>
</dbReference>
<dbReference type="EC" id="3.2.1.10" evidence="5"/>
<sequence length="545" mass="62073">MSITLGKDDWWKGAVVYQIYPRSFADSNGDGIGDIPGITSKLDYLADLGVDVLWLSPVYKSPQDDNGYDISDYQDIDPLFGTLDDMRHLINETHARGMKLVMDLVVNHTSDEHPWFVESSSSLDNPKRDWYIWRDAVDGREPTDHQAAFSGSVWQWNENTQQYFLHIFSKKQPDLNWENPEVRAAVYSMMNWWLEQGVDGFRMDVINLISKHQDFSAGDDLFGPWMNGPRIHEFLQEMNREVLRDKGLITVGEMPGCTVELAQQYTAPERHELNMVFTFEHMDLDTNPEGYGKWDLVPFTVKALKENLNKWQKGLEQVGWNSLYWNNHDQPRIVSRWGNDSAEHRVNSAKAFGTVLHLMRGTPYVYQGEEFGMTSAHFTKLSQYRDLETLNWAAEAPEMGISEDYVLKAVGYKGRDNARTPVQWDDSVNAGFTSGEPWISVNTNYPEINAAAAVADADSVFHHYQKLIAMRHGMDVVVNGSFDMLWIEHEQLFAYTRELNGRILTVVANLSNDTVELPGSVSGDAVLGVKADVLAPWQAFVTLQN</sequence>
<dbReference type="Gene3D" id="3.90.400.10">
    <property type="entry name" value="Oligo-1,6-glucosidase, Domain 2"/>
    <property type="match status" value="1"/>
</dbReference>
<keyword evidence="6" id="KW-1185">Reference proteome</keyword>
<dbReference type="NCBIfam" id="NF008183">
    <property type="entry name" value="PRK10933.1"/>
    <property type="match status" value="1"/>
</dbReference>
<dbReference type="PANTHER" id="PTHR10357">
    <property type="entry name" value="ALPHA-AMYLASE FAMILY MEMBER"/>
    <property type="match status" value="1"/>
</dbReference>
<proteinExistence type="inferred from homology"/>
<reference evidence="5 6" key="1">
    <citation type="submission" date="2017-10" db="EMBL/GenBank/DDBJ databases">
        <title>Genome of an Actinobacterium that displays light-enhanced growth.</title>
        <authorList>
            <person name="Maresca J.A."/>
            <person name="Hempel P."/>
            <person name="Shevchenko O."/>
            <person name="Miller K.J."/>
            <person name="Hahn M.W."/>
        </authorList>
    </citation>
    <scope>NUCLEOTIDE SEQUENCE [LARGE SCALE GENOMIC DNA]</scope>
    <source>
        <strain evidence="5 6">MWH-Mo1</strain>
    </source>
</reference>
<dbReference type="FunFam" id="3.20.20.80:FF:000064">
    <property type="entry name" value="Oligo-1,6-glucosidase"/>
    <property type="match status" value="2"/>
</dbReference>
<accession>A0A2Z3S8J5</accession>
<dbReference type="InterPro" id="IPR013780">
    <property type="entry name" value="Glyco_hydro_b"/>
</dbReference>